<keyword evidence="3" id="KW-0812">Transmembrane</keyword>
<proteinExistence type="predicted"/>
<accession>A0AAD5RN92</accession>
<keyword evidence="3" id="KW-1133">Transmembrane helix</keyword>
<dbReference type="Proteomes" id="UP001201980">
    <property type="component" value="Unassembled WGS sequence"/>
</dbReference>
<sequence>MVKDATTTSKRNRGARGIYTKVNNRSPNFRAGGLDLYGSWYCNRVDGETNTMHPATVDPVPFVTDLVDNGLVDKRKGSLHAAGNIPIADQHLGGQDIGGEWGKYGMRTEKSMATYGCKINAPDAEWSLRFTCGMVLMNLWRAEESVRMYRGVPDQPCNEETRLIDNVEEELEDVLNNMMMATGMLEKRRKEMMEDVTQGCLVDKAWIPWQVVFLFVLAAILLFGVAGYAWYLLWRGKKIKQLADSYGRAKKETEDGKHPGWRKSGWWGEHDRSQ</sequence>
<reference evidence="4" key="1">
    <citation type="submission" date="2022-07" db="EMBL/GenBank/DDBJ databases">
        <title>Draft genome sequence of Zalerion maritima ATCC 34329, a (micro)plastics degrading marine fungus.</title>
        <authorList>
            <person name="Paco A."/>
            <person name="Goncalves M.F.M."/>
            <person name="Rocha-Santos T.A.P."/>
            <person name="Alves A."/>
        </authorList>
    </citation>
    <scope>NUCLEOTIDE SEQUENCE</scope>
    <source>
        <strain evidence="4">ATCC 34329</strain>
    </source>
</reference>
<evidence type="ECO:0000313" key="5">
    <source>
        <dbReference type="Proteomes" id="UP001201980"/>
    </source>
</evidence>
<organism evidence="4 5">
    <name type="scientific">Zalerion maritima</name>
    <dbReference type="NCBI Taxonomy" id="339359"/>
    <lineage>
        <taxon>Eukaryota</taxon>
        <taxon>Fungi</taxon>
        <taxon>Dikarya</taxon>
        <taxon>Ascomycota</taxon>
        <taxon>Pezizomycotina</taxon>
        <taxon>Sordariomycetes</taxon>
        <taxon>Lulworthiomycetidae</taxon>
        <taxon>Lulworthiales</taxon>
        <taxon>Lulworthiaceae</taxon>
        <taxon>Zalerion</taxon>
    </lineage>
</organism>
<evidence type="ECO:0000256" key="3">
    <source>
        <dbReference type="SAM" id="Phobius"/>
    </source>
</evidence>
<protein>
    <submittedName>
        <fullName evidence="4">Uncharacterized protein</fullName>
    </submittedName>
</protein>
<feature type="transmembrane region" description="Helical" evidence="3">
    <location>
        <begin position="206"/>
        <end position="233"/>
    </location>
</feature>
<evidence type="ECO:0000256" key="1">
    <source>
        <dbReference type="SAM" id="Coils"/>
    </source>
</evidence>
<feature type="region of interest" description="Disordered" evidence="2">
    <location>
        <begin position="250"/>
        <end position="274"/>
    </location>
</feature>
<dbReference type="AlphaFoldDB" id="A0AAD5RN92"/>
<evidence type="ECO:0000313" key="4">
    <source>
        <dbReference type="EMBL" id="KAJ2895178.1"/>
    </source>
</evidence>
<dbReference type="EMBL" id="JAKWBI020000421">
    <property type="protein sequence ID" value="KAJ2895178.1"/>
    <property type="molecule type" value="Genomic_DNA"/>
</dbReference>
<feature type="coiled-coil region" evidence="1">
    <location>
        <begin position="157"/>
        <end position="184"/>
    </location>
</feature>
<keyword evidence="3" id="KW-0472">Membrane</keyword>
<keyword evidence="5" id="KW-1185">Reference proteome</keyword>
<comment type="caution">
    <text evidence="4">The sequence shown here is derived from an EMBL/GenBank/DDBJ whole genome shotgun (WGS) entry which is preliminary data.</text>
</comment>
<evidence type="ECO:0000256" key="2">
    <source>
        <dbReference type="SAM" id="MobiDB-lite"/>
    </source>
</evidence>
<keyword evidence="1" id="KW-0175">Coiled coil</keyword>
<name>A0AAD5RN92_9PEZI</name>
<gene>
    <name evidence="4" type="ORF">MKZ38_006843</name>
</gene>